<accession>A0A095Z920</accession>
<dbReference type="PANTHER" id="PTHR32196:SF69">
    <property type="entry name" value="BRANCHED-CHAIN AMINO ACID TRANSPORT SYSTEM, PERMEASE PROTEIN"/>
    <property type="match status" value="1"/>
</dbReference>
<dbReference type="OrthoDB" id="9778389at2"/>
<organism evidence="7 8">
    <name type="scientific">Anaerococcus lactolyticus S7-1-13</name>
    <dbReference type="NCBI Taxonomy" id="1284686"/>
    <lineage>
        <taxon>Bacteria</taxon>
        <taxon>Bacillati</taxon>
        <taxon>Bacillota</taxon>
        <taxon>Tissierellia</taxon>
        <taxon>Tissierellales</taxon>
        <taxon>Peptoniphilaceae</taxon>
        <taxon>Anaerococcus</taxon>
    </lineage>
</organism>
<dbReference type="GO" id="GO:0022857">
    <property type="term" value="F:transmembrane transporter activity"/>
    <property type="evidence" value="ECO:0007669"/>
    <property type="project" value="InterPro"/>
</dbReference>
<dbReference type="AlphaFoldDB" id="A0A095Z920"/>
<dbReference type="PANTHER" id="PTHR32196">
    <property type="entry name" value="ABC TRANSPORTER PERMEASE PROTEIN YPHD-RELATED-RELATED"/>
    <property type="match status" value="1"/>
</dbReference>
<keyword evidence="4 6" id="KW-1133">Transmembrane helix</keyword>
<evidence type="ECO:0000256" key="5">
    <source>
        <dbReference type="ARBA" id="ARBA00023136"/>
    </source>
</evidence>
<dbReference type="CDD" id="cd06574">
    <property type="entry name" value="TM_PBP1_branched-chain-AA_like"/>
    <property type="match status" value="1"/>
</dbReference>
<protein>
    <submittedName>
        <fullName evidence="7">ABC transporter</fullName>
    </submittedName>
</protein>
<dbReference type="RefSeq" id="WP_037326547.1">
    <property type="nucleotide sequence ID" value="NZ_JRMW01000023.1"/>
</dbReference>
<dbReference type="EMBL" id="JRMW01000023">
    <property type="protein sequence ID" value="KGF04969.1"/>
    <property type="molecule type" value="Genomic_DNA"/>
</dbReference>
<evidence type="ECO:0000313" key="7">
    <source>
        <dbReference type="EMBL" id="KGF04969.1"/>
    </source>
</evidence>
<evidence type="ECO:0000256" key="6">
    <source>
        <dbReference type="SAM" id="Phobius"/>
    </source>
</evidence>
<sequence length="291" mass="31672">MTVLLNIMASSVEIGLVFGVLAMGYMLTYKILEYYDLTLEGSYPLGAFLTAAAITSGLNPYLGLILSVIGGVAAGSITYFLYKKVRVEPLLTGILTLTMLYSVNLKIKGVSNIPVAQYPSIFGGVPKWIILIAFVIIIKVLIDYFLRSEQGYLLKVTGNNRKLVKALGKDPDTYVFWGLIISNALIGLAGGLMTNYQGFADIGMGTAMIVTGLASIIIGDTIAKNSNKLRDTTRAILGAIVYRIISGIAIYFGLNPNDLKLITALIVIAFIAYNNYLGKKQYRKLVRDVRN</sequence>
<evidence type="ECO:0000256" key="3">
    <source>
        <dbReference type="ARBA" id="ARBA00022692"/>
    </source>
</evidence>
<keyword evidence="3 6" id="KW-0812">Transmembrane</keyword>
<evidence type="ECO:0000256" key="1">
    <source>
        <dbReference type="ARBA" id="ARBA00004651"/>
    </source>
</evidence>
<proteinExistence type="predicted"/>
<dbReference type="Pfam" id="PF02653">
    <property type="entry name" value="BPD_transp_2"/>
    <property type="match status" value="1"/>
</dbReference>
<dbReference type="GO" id="GO:0005886">
    <property type="term" value="C:plasma membrane"/>
    <property type="evidence" value="ECO:0007669"/>
    <property type="project" value="UniProtKB-SubCell"/>
</dbReference>
<feature type="transmembrane region" description="Helical" evidence="6">
    <location>
        <begin position="259"/>
        <end position="277"/>
    </location>
</feature>
<feature type="transmembrane region" description="Helical" evidence="6">
    <location>
        <begin position="61"/>
        <end position="82"/>
    </location>
</feature>
<dbReference type="InterPro" id="IPR001851">
    <property type="entry name" value="ABC_transp_permease"/>
</dbReference>
<dbReference type="Proteomes" id="UP000029579">
    <property type="component" value="Unassembled WGS sequence"/>
</dbReference>
<name>A0A095Z920_9FIRM</name>
<feature type="transmembrane region" description="Helical" evidence="6">
    <location>
        <begin position="235"/>
        <end position="253"/>
    </location>
</feature>
<evidence type="ECO:0000313" key="8">
    <source>
        <dbReference type="Proteomes" id="UP000029579"/>
    </source>
</evidence>
<evidence type="ECO:0000256" key="4">
    <source>
        <dbReference type="ARBA" id="ARBA00022989"/>
    </source>
</evidence>
<keyword evidence="5 6" id="KW-0472">Membrane</keyword>
<gene>
    <name evidence="7" type="ORF">HMPREF1630_01950</name>
</gene>
<keyword evidence="2" id="KW-1003">Cell membrane</keyword>
<feature type="transmembrane region" description="Helical" evidence="6">
    <location>
        <begin position="202"/>
        <end position="223"/>
    </location>
</feature>
<reference evidence="7 8" key="1">
    <citation type="submission" date="2014-07" db="EMBL/GenBank/DDBJ databases">
        <authorList>
            <person name="McCorrison J."/>
            <person name="Sanka R."/>
            <person name="Torralba M."/>
            <person name="Gillis M."/>
            <person name="Haft D.H."/>
            <person name="Methe B."/>
            <person name="Sutton G."/>
            <person name="Nelson K.E."/>
        </authorList>
    </citation>
    <scope>NUCLEOTIDE SEQUENCE [LARGE SCALE GENOMIC DNA]</scope>
    <source>
        <strain evidence="7 8">S7-1-13</strain>
    </source>
</reference>
<feature type="transmembrane region" description="Helical" evidence="6">
    <location>
        <begin position="89"/>
        <end position="107"/>
    </location>
</feature>
<dbReference type="eggNOG" id="COG4120">
    <property type="taxonomic scope" value="Bacteria"/>
</dbReference>
<evidence type="ECO:0000256" key="2">
    <source>
        <dbReference type="ARBA" id="ARBA00022475"/>
    </source>
</evidence>
<comment type="subcellular location">
    <subcellularLocation>
        <location evidence="1">Cell membrane</location>
        <topology evidence="1">Multi-pass membrane protein</topology>
    </subcellularLocation>
</comment>
<feature type="transmembrane region" description="Helical" evidence="6">
    <location>
        <begin position="174"/>
        <end position="196"/>
    </location>
</feature>
<feature type="transmembrane region" description="Helical" evidence="6">
    <location>
        <begin position="6"/>
        <end position="27"/>
    </location>
</feature>
<feature type="transmembrane region" description="Helical" evidence="6">
    <location>
        <begin position="127"/>
        <end position="146"/>
    </location>
</feature>
<comment type="caution">
    <text evidence="7">The sequence shown here is derived from an EMBL/GenBank/DDBJ whole genome shotgun (WGS) entry which is preliminary data.</text>
</comment>